<proteinExistence type="predicted"/>
<evidence type="ECO:0000259" key="5">
    <source>
        <dbReference type="PROSITE" id="PS50135"/>
    </source>
</evidence>
<keyword evidence="3" id="KW-0862">Zinc</keyword>
<dbReference type="PROSITE" id="PS50135">
    <property type="entry name" value="ZF_ZZ_2"/>
    <property type="match status" value="1"/>
</dbReference>
<dbReference type="Pfam" id="PF00569">
    <property type="entry name" value="ZZ"/>
    <property type="match status" value="1"/>
</dbReference>
<organism evidence="6 7">
    <name type="scientific">Symbiodinium necroappetens</name>
    <dbReference type="NCBI Taxonomy" id="1628268"/>
    <lineage>
        <taxon>Eukaryota</taxon>
        <taxon>Sar</taxon>
        <taxon>Alveolata</taxon>
        <taxon>Dinophyceae</taxon>
        <taxon>Suessiales</taxon>
        <taxon>Symbiodiniaceae</taxon>
        <taxon>Symbiodinium</taxon>
    </lineage>
</organism>
<evidence type="ECO:0000256" key="3">
    <source>
        <dbReference type="ARBA" id="ARBA00022833"/>
    </source>
</evidence>
<dbReference type="OrthoDB" id="661148at2759"/>
<name>A0A812L618_9DINO</name>
<protein>
    <recommendedName>
        <fullName evidence="5">ZZ-type domain-containing protein</fullName>
    </recommendedName>
</protein>
<evidence type="ECO:0000313" key="6">
    <source>
        <dbReference type="EMBL" id="CAE7235988.1"/>
    </source>
</evidence>
<evidence type="ECO:0000313" key="7">
    <source>
        <dbReference type="Proteomes" id="UP000601435"/>
    </source>
</evidence>
<feature type="domain" description="ZZ-type" evidence="5">
    <location>
        <begin position="1305"/>
        <end position="1359"/>
    </location>
</feature>
<keyword evidence="1" id="KW-0479">Metal-binding</keyword>
<dbReference type="GO" id="GO:0008270">
    <property type="term" value="F:zinc ion binding"/>
    <property type="evidence" value="ECO:0007669"/>
    <property type="project" value="UniProtKB-KW"/>
</dbReference>
<dbReference type="EMBL" id="CAJNJA010008387">
    <property type="protein sequence ID" value="CAE7235988.1"/>
    <property type="molecule type" value="Genomic_DNA"/>
</dbReference>
<sequence length="1399" mass="157159">MGYVADLNDAASAEDAQPFEKFVAGEPGDIDVEEQTRPPLSVAKATALLTSRADPLQSAEIFAGAEGARWGQRVFWGGVRRHSGAGCRGHDLARIRVFEDSAEDTATWMAQSPCSAGYSTPGKPALTQVPVTWEPHHRRPDFHMSINADYIRQRTAAPQVGEHTETLLQQLIDKVRAATLPWIDGAGGTARPPELLGESAAECAESFEKLFAAGVPHQGCGTFKPDEAQKGRWYEARTACHWVPAMFLRCWVPELSDLPENPEAQGSVEAWASEWQDIQDKPWPRLRPLLDVFGNGDELPTGLQFFRQLRKVASEGHLPHRACAELVNAGEGRAPKRHLLNLMDNVDAVCAENATRFVEEIREQWQTSEDLRLELQRRLQLLEWLVEAYKFDEIACDRDRLKQQMARSEDRTLLELQRLVQNACDVFKGFNQRQETFDFLQHFMRAGSALVNPLLQHFAFLFASEHGLTEEEARLEFEDFGQVVQRCHAELRKLALGEKDGAVDADVWRLVVEEFRKPEVRMEKEIDLLLEFFGRHVTEKDGEGSGAGGAGGLLSSIRGVFQKGGKPRLEARREMVTNAFYAHVASGAISDVERALQYMRLDWAVECGTFQKLRRLADLTLSAETVDVEADALRLQEFRNLGLDFEDARELHFFQTLSQKVCVFEFLVEQGFTGPQCLQQFQQRVGIVRQFLEEESLIRLLKGVGLCKPRPRVESFAGVAAQIQLIRALFANVDRQGGQGSELLLWSVDQILGGQLVLQGYQADFHCWYRYRGAGVERTVQVSSTSLTEYSTRSLMSLEGLQENPEKFELLQAFLEKVPAIVNNDTGLAATAAALHKIGHPRFRQNVEICMRSDLAVEAQLQFESLGAWKQEVLHTMEAAPLLGLVPQGQLHAWLAQSYTEGLTGDLLNSISEGLSAWSQCSSEALETKLLLSGIHLNEPLEASAALAALCLCCEDLDVRDECCAHPEHVSGPGRFQVQAKDSEDALKKLVHLFLALDGGPKRLPRPSEILFCDDRVREAEVEAFLWRSRRFPQLLFVLVEPNRLPPEGKKLIAEWLASEDQQDRSSSVGVILTSPWYIPASAQVREMPVRPEHAVQVWREQCPAEVLLYHSKPSEPESARGTGPSSGKSTYIRHRCKRDDEEIMSCILHEGFELSEFIAESRRQILDSSLAGRRVALHIDVTAYSDWELSNAFLRHLLLCQVLYDPTSGQMVSLPDGTRIHVEVGAIVGKRDLHSLRPYATEETMQARFPQQHKSGLKLTLSLLYPILEIVGRDVSLEVSSFPLQEGECHYSSQLISCSDQQIHARLECNSCGVRPIRGRCYTCQVCPDFDLCAECYESLPDHHDAGHKFRERQASALPFRLMHAFFQLHPLDEARRLSLGRSWHLSVHLTDEPSFQK</sequence>
<dbReference type="CDD" id="cd02338">
    <property type="entry name" value="ZZ_PCMF_like"/>
    <property type="match status" value="1"/>
</dbReference>
<evidence type="ECO:0000256" key="4">
    <source>
        <dbReference type="PROSITE-ProRule" id="PRU00228"/>
    </source>
</evidence>
<keyword evidence="7" id="KW-1185">Reference proteome</keyword>
<dbReference type="Gene3D" id="3.30.60.90">
    <property type="match status" value="1"/>
</dbReference>
<evidence type="ECO:0000256" key="1">
    <source>
        <dbReference type="ARBA" id="ARBA00022723"/>
    </source>
</evidence>
<comment type="caution">
    <text evidence="6">The sequence shown here is derived from an EMBL/GenBank/DDBJ whole genome shotgun (WGS) entry which is preliminary data.</text>
</comment>
<keyword evidence="2 4" id="KW-0863">Zinc-finger</keyword>
<dbReference type="SUPFAM" id="SSF57850">
    <property type="entry name" value="RING/U-box"/>
    <property type="match status" value="1"/>
</dbReference>
<gene>
    <name evidence="6" type="ORF">SNEC2469_LOCUS3946</name>
</gene>
<evidence type="ECO:0000256" key="2">
    <source>
        <dbReference type="ARBA" id="ARBA00022771"/>
    </source>
</evidence>
<reference evidence="6" key="1">
    <citation type="submission" date="2021-02" db="EMBL/GenBank/DDBJ databases">
        <authorList>
            <person name="Dougan E. K."/>
            <person name="Rhodes N."/>
            <person name="Thang M."/>
            <person name="Chan C."/>
        </authorList>
    </citation>
    <scope>NUCLEOTIDE SEQUENCE</scope>
</reference>
<dbReference type="InterPro" id="IPR000433">
    <property type="entry name" value="Znf_ZZ"/>
</dbReference>
<dbReference type="Proteomes" id="UP000601435">
    <property type="component" value="Unassembled WGS sequence"/>
</dbReference>
<dbReference type="SMART" id="SM00291">
    <property type="entry name" value="ZnF_ZZ"/>
    <property type="match status" value="1"/>
</dbReference>
<dbReference type="InterPro" id="IPR043145">
    <property type="entry name" value="Znf_ZZ_sf"/>
</dbReference>
<accession>A0A812L618</accession>
<dbReference type="PROSITE" id="PS01357">
    <property type="entry name" value="ZF_ZZ_1"/>
    <property type="match status" value="1"/>
</dbReference>